<evidence type="ECO:0000313" key="2">
    <source>
        <dbReference type="Proteomes" id="UP000789759"/>
    </source>
</evidence>
<dbReference type="OrthoDB" id="10451446at2759"/>
<gene>
    <name evidence="1" type="ORF">CPELLU_LOCUS8288</name>
</gene>
<organism evidence="1 2">
    <name type="scientific">Cetraspora pellucida</name>
    <dbReference type="NCBI Taxonomy" id="1433469"/>
    <lineage>
        <taxon>Eukaryota</taxon>
        <taxon>Fungi</taxon>
        <taxon>Fungi incertae sedis</taxon>
        <taxon>Mucoromycota</taxon>
        <taxon>Glomeromycotina</taxon>
        <taxon>Glomeromycetes</taxon>
        <taxon>Diversisporales</taxon>
        <taxon>Gigasporaceae</taxon>
        <taxon>Cetraspora</taxon>
    </lineage>
</organism>
<comment type="caution">
    <text evidence="1">The sequence shown here is derived from an EMBL/GenBank/DDBJ whole genome shotgun (WGS) entry which is preliminary data.</text>
</comment>
<name>A0A9N9DBA1_9GLOM</name>
<proteinExistence type="predicted"/>
<sequence>GSKSWHPRDTIDNISEMCILTTKTGVMSCHLNISEIIEENAPLQSQEEMDIKDSQAKRNRELKLIFEQAIFRNNDHNVSVSRILSSDFKDYINKVVLELSDEILDSSSQYLNESVDLKSQLHERYNKMALLIQFIRNNCLTLFTSIYE</sequence>
<protein>
    <submittedName>
        <fullName evidence="1">2629_t:CDS:1</fullName>
    </submittedName>
</protein>
<dbReference type="Proteomes" id="UP000789759">
    <property type="component" value="Unassembled WGS sequence"/>
</dbReference>
<evidence type="ECO:0000313" key="1">
    <source>
        <dbReference type="EMBL" id="CAG8628852.1"/>
    </source>
</evidence>
<reference evidence="1" key="1">
    <citation type="submission" date="2021-06" db="EMBL/GenBank/DDBJ databases">
        <authorList>
            <person name="Kallberg Y."/>
            <person name="Tangrot J."/>
            <person name="Rosling A."/>
        </authorList>
    </citation>
    <scope>NUCLEOTIDE SEQUENCE</scope>
    <source>
        <strain evidence="1">FL966</strain>
    </source>
</reference>
<accession>A0A9N9DBA1</accession>
<dbReference type="EMBL" id="CAJVQA010005838">
    <property type="protein sequence ID" value="CAG8628852.1"/>
    <property type="molecule type" value="Genomic_DNA"/>
</dbReference>
<feature type="non-terminal residue" evidence="1">
    <location>
        <position position="1"/>
    </location>
</feature>
<dbReference type="AlphaFoldDB" id="A0A9N9DBA1"/>
<keyword evidence="2" id="KW-1185">Reference proteome</keyword>